<dbReference type="Pfam" id="PF00453">
    <property type="entry name" value="Ribosomal_L20"/>
    <property type="match status" value="1"/>
</dbReference>
<dbReference type="AlphaFoldDB" id="A0A2K8NR71"/>
<keyword evidence="11" id="KW-1185">Reference proteome</keyword>
<dbReference type="InterPro" id="IPR005813">
    <property type="entry name" value="Ribosomal_bL20"/>
</dbReference>
<keyword evidence="4 8" id="KW-0689">Ribosomal protein</keyword>
<accession>A0A2K8NR71</accession>
<comment type="similarity">
    <text evidence="1 8 9">Belongs to the bacterial ribosomal protein bL20 family.</text>
</comment>
<evidence type="ECO:0000256" key="8">
    <source>
        <dbReference type="HAMAP-Rule" id="MF_00382"/>
    </source>
</evidence>
<dbReference type="CDD" id="cd07026">
    <property type="entry name" value="Ribosomal_L20"/>
    <property type="match status" value="1"/>
</dbReference>
<dbReference type="FunFam" id="1.10.1900.20:FF:000001">
    <property type="entry name" value="50S ribosomal protein L20"/>
    <property type="match status" value="1"/>
</dbReference>
<proteinExistence type="inferred from homology"/>
<sequence>MARVKFGKVTRSRRKRWIKRAKGYYGLKKSSYKKAHEQVVRSMAYAFVGRKEKKRDFRKLWIARINAAVRPYGLSYSRFMHGLKVANVDVNRKMLSELAINNPQDFEKMVNLVQTTLNQPVTHPDLMPIKVPTAKVTTNTKVVTSEVAVEPTKVIETVKAVEMVEVTEVVDNENQEDYLATIETKYAQELKPKRTKKTTDEAEAPKVAKADLSLEERSTLDGSDKISESRDELEKHAMTLKAKLPTTEKALLKADVKTMTKKEIIKYMRKVSNKLAK</sequence>
<dbReference type="GO" id="GO:0005840">
    <property type="term" value="C:ribosome"/>
    <property type="evidence" value="ECO:0007669"/>
    <property type="project" value="UniProtKB-KW"/>
</dbReference>
<evidence type="ECO:0000256" key="4">
    <source>
        <dbReference type="ARBA" id="ARBA00022980"/>
    </source>
</evidence>
<protein>
    <recommendedName>
        <fullName evidence="7 8">Large ribosomal subunit protein bL20</fullName>
    </recommendedName>
</protein>
<evidence type="ECO:0000256" key="5">
    <source>
        <dbReference type="ARBA" id="ARBA00023274"/>
    </source>
</evidence>
<evidence type="ECO:0000256" key="9">
    <source>
        <dbReference type="RuleBase" id="RU000560"/>
    </source>
</evidence>
<dbReference type="GO" id="GO:1990904">
    <property type="term" value="C:ribonucleoprotein complex"/>
    <property type="evidence" value="ECO:0007669"/>
    <property type="project" value="UniProtKB-KW"/>
</dbReference>
<gene>
    <name evidence="8 10" type="primary">rplT</name>
    <name evidence="10" type="ORF">EFREU_v1c02610</name>
</gene>
<dbReference type="SUPFAM" id="SSF74731">
    <property type="entry name" value="Ribosomal protein L20"/>
    <property type="match status" value="1"/>
</dbReference>
<dbReference type="NCBIfam" id="TIGR01032">
    <property type="entry name" value="rplT_bact"/>
    <property type="match status" value="1"/>
</dbReference>
<dbReference type="InterPro" id="IPR049946">
    <property type="entry name" value="RIBOSOMAL_L20_CS"/>
</dbReference>
<name>A0A2K8NR71_9MOLU</name>
<keyword evidence="3 8" id="KW-0694">RNA-binding</keyword>
<dbReference type="Gene3D" id="6.10.160.10">
    <property type="match status" value="1"/>
</dbReference>
<evidence type="ECO:0000256" key="3">
    <source>
        <dbReference type="ARBA" id="ARBA00022884"/>
    </source>
</evidence>
<evidence type="ECO:0000256" key="2">
    <source>
        <dbReference type="ARBA" id="ARBA00022730"/>
    </source>
</evidence>
<dbReference type="GO" id="GO:0003735">
    <property type="term" value="F:structural constituent of ribosome"/>
    <property type="evidence" value="ECO:0007669"/>
    <property type="project" value="InterPro"/>
</dbReference>
<reference evidence="10 11" key="1">
    <citation type="submission" date="2017-11" db="EMBL/GenBank/DDBJ databases">
        <title>Genome sequence of Entomoplasma freundtii BARC 318 (ATCC 51999).</title>
        <authorList>
            <person name="Lo W.-S."/>
            <person name="Gasparich G.E."/>
            <person name="Kuo C.-H."/>
        </authorList>
    </citation>
    <scope>NUCLEOTIDE SEQUENCE [LARGE SCALE GENOMIC DNA]</scope>
    <source>
        <strain evidence="10 11">BARC 318</strain>
    </source>
</reference>
<organism evidence="10 11">
    <name type="scientific">Entomoplasma freundtii</name>
    <dbReference type="NCBI Taxonomy" id="74700"/>
    <lineage>
        <taxon>Bacteria</taxon>
        <taxon>Bacillati</taxon>
        <taxon>Mycoplasmatota</taxon>
        <taxon>Mollicutes</taxon>
        <taxon>Entomoplasmatales</taxon>
        <taxon>Entomoplasmataceae</taxon>
        <taxon>Entomoplasma</taxon>
    </lineage>
</organism>
<evidence type="ECO:0000256" key="1">
    <source>
        <dbReference type="ARBA" id="ARBA00007698"/>
    </source>
</evidence>
<evidence type="ECO:0000256" key="6">
    <source>
        <dbReference type="ARBA" id="ARBA00024775"/>
    </source>
</evidence>
<evidence type="ECO:0000313" key="11">
    <source>
        <dbReference type="Proteomes" id="UP000232222"/>
    </source>
</evidence>
<dbReference type="PROSITE" id="PS00937">
    <property type="entry name" value="RIBOSOMAL_L20"/>
    <property type="match status" value="1"/>
</dbReference>
<evidence type="ECO:0000256" key="7">
    <source>
        <dbReference type="ARBA" id="ARBA00035172"/>
    </source>
</evidence>
<dbReference type="PRINTS" id="PR00062">
    <property type="entry name" value="RIBOSOMALL20"/>
</dbReference>
<keyword evidence="2 8" id="KW-0699">rRNA-binding</keyword>
<dbReference type="GO" id="GO:0000027">
    <property type="term" value="P:ribosomal large subunit assembly"/>
    <property type="evidence" value="ECO:0007669"/>
    <property type="project" value="UniProtKB-UniRule"/>
</dbReference>
<comment type="function">
    <text evidence="6 8 9">Binds directly to 23S ribosomal RNA and is necessary for the in vitro assembly process of the 50S ribosomal subunit. It is not involved in the protein synthesizing functions of that subunit.</text>
</comment>
<dbReference type="GO" id="GO:0019843">
    <property type="term" value="F:rRNA binding"/>
    <property type="evidence" value="ECO:0007669"/>
    <property type="project" value="UniProtKB-UniRule"/>
</dbReference>
<keyword evidence="5 8" id="KW-0687">Ribonucleoprotein</keyword>
<dbReference type="HAMAP" id="MF_00382">
    <property type="entry name" value="Ribosomal_bL20"/>
    <property type="match status" value="1"/>
</dbReference>
<evidence type="ECO:0000313" key="10">
    <source>
        <dbReference type="EMBL" id="ATZ16287.1"/>
    </source>
</evidence>
<dbReference type="PANTHER" id="PTHR10986">
    <property type="entry name" value="39S RIBOSOMAL PROTEIN L20"/>
    <property type="match status" value="1"/>
</dbReference>
<dbReference type="KEGG" id="efr:EFREU_v1c02610"/>
<dbReference type="EMBL" id="CP024962">
    <property type="protein sequence ID" value="ATZ16287.1"/>
    <property type="molecule type" value="Genomic_DNA"/>
</dbReference>
<dbReference type="Proteomes" id="UP000232222">
    <property type="component" value="Chromosome"/>
</dbReference>
<dbReference type="InterPro" id="IPR035566">
    <property type="entry name" value="Ribosomal_protein_bL20_C"/>
</dbReference>
<dbReference type="GO" id="GO:0006412">
    <property type="term" value="P:translation"/>
    <property type="evidence" value="ECO:0007669"/>
    <property type="project" value="InterPro"/>
</dbReference>
<dbReference type="Gene3D" id="1.10.1900.20">
    <property type="entry name" value="Ribosomal protein L20"/>
    <property type="match status" value="1"/>
</dbReference>